<accession>A0ABR6L943</accession>
<dbReference type="PANTHER" id="PTHR43664:SF1">
    <property type="entry name" value="BETA-METHYLMALYL-COA DEHYDRATASE"/>
    <property type="match status" value="1"/>
</dbReference>
<dbReference type="InterPro" id="IPR029069">
    <property type="entry name" value="HotDog_dom_sf"/>
</dbReference>
<comment type="caution">
    <text evidence="1">The sequence shown here is derived from an EMBL/GenBank/DDBJ whole genome shotgun (WGS) entry which is preliminary data.</text>
</comment>
<keyword evidence="2" id="KW-1185">Reference proteome</keyword>
<name>A0ABR6L943_9HYPH</name>
<gene>
    <name evidence="1" type="ORF">GGQ99_005118</name>
</gene>
<dbReference type="EMBL" id="JACHOT010000012">
    <property type="protein sequence ID" value="MBB4653328.1"/>
    <property type="molecule type" value="Genomic_DNA"/>
</dbReference>
<organism evidence="1 2">
    <name type="scientific">Aminobacter niigataensis</name>
    <dbReference type="NCBI Taxonomy" id="83265"/>
    <lineage>
        <taxon>Bacteria</taxon>
        <taxon>Pseudomonadati</taxon>
        <taxon>Pseudomonadota</taxon>
        <taxon>Alphaproteobacteria</taxon>
        <taxon>Hyphomicrobiales</taxon>
        <taxon>Phyllobacteriaceae</taxon>
        <taxon>Aminobacter</taxon>
    </lineage>
</organism>
<evidence type="ECO:0000313" key="1">
    <source>
        <dbReference type="EMBL" id="MBB4653328.1"/>
    </source>
</evidence>
<sequence length="166" mass="19023">MARKYFDEWARGDRDFHRRRRTVTEEDDYEIKSLSYLVQPLPGADEPWDEVGCKAVDKTFVLAVTIGIPSEVMLGVTVSKSEYDNLQMPKPVHVGDVLRVETQVVEMKRSRLRSGTGIITFEHVTKNQGGDVVCQCLHRIELRARPQHDDNANACIALPEFLRRRV</sequence>
<proteinExistence type="predicted"/>
<dbReference type="SUPFAM" id="SSF54637">
    <property type="entry name" value="Thioesterase/thiol ester dehydrase-isomerase"/>
    <property type="match status" value="1"/>
</dbReference>
<dbReference type="RefSeq" id="WP_246389741.1">
    <property type="nucleotide sequence ID" value="NZ_BAAAVZ010000017.1"/>
</dbReference>
<reference evidence="1 2" key="1">
    <citation type="submission" date="2020-08" db="EMBL/GenBank/DDBJ databases">
        <title>Genomic Encyclopedia of Type Strains, Phase IV (KMG-IV): sequencing the most valuable type-strain genomes for metagenomic binning, comparative biology and taxonomic classification.</title>
        <authorList>
            <person name="Goeker M."/>
        </authorList>
    </citation>
    <scope>NUCLEOTIDE SEQUENCE [LARGE SCALE GENOMIC DNA]</scope>
    <source>
        <strain evidence="1 2">DSM 7050</strain>
    </source>
</reference>
<dbReference type="InterPro" id="IPR052342">
    <property type="entry name" value="MCH/BMMD"/>
</dbReference>
<evidence type="ECO:0000313" key="2">
    <source>
        <dbReference type="Proteomes" id="UP000539538"/>
    </source>
</evidence>
<dbReference type="PANTHER" id="PTHR43664">
    <property type="entry name" value="MONOAMINE OXIDASE-RELATED"/>
    <property type="match status" value="1"/>
</dbReference>
<dbReference type="Proteomes" id="UP000539538">
    <property type="component" value="Unassembled WGS sequence"/>
</dbReference>
<dbReference type="Gene3D" id="3.10.129.10">
    <property type="entry name" value="Hotdog Thioesterase"/>
    <property type="match status" value="1"/>
</dbReference>
<protein>
    <submittedName>
        <fullName evidence="1">Acyl dehydratase</fullName>
    </submittedName>
</protein>